<dbReference type="AlphaFoldDB" id="F0WC12"/>
<proteinExistence type="predicted"/>
<dbReference type="HOGENOM" id="CLU_2908740_0_0_1"/>
<reference evidence="1" key="1">
    <citation type="journal article" date="2011" name="PLoS Biol.">
        <title>Gene gain and loss during evolution of obligate parasitism in the white rust pathogen of Arabidopsis thaliana.</title>
        <authorList>
            <person name="Kemen E."/>
            <person name="Gardiner A."/>
            <person name="Schultz-Larsen T."/>
            <person name="Kemen A.C."/>
            <person name="Balmuth A.L."/>
            <person name="Robert-Seilaniantz A."/>
            <person name="Bailey K."/>
            <person name="Holub E."/>
            <person name="Studholme D.J."/>
            <person name="Maclean D."/>
            <person name="Jones J.D."/>
        </authorList>
    </citation>
    <scope>NUCLEOTIDE SEQUENCE</scope>
</reference>
<sequence length="62" mass="7408">MRLRFPKWNICATELSVTLQSDEKPKNKSSRTISYTLWEDFSMSCKVIWHELLCHYIDSLNI</sequence>
<evidence type="ECO:0000313" key="1">
    <source>
        <dbReference type="EMBL" id="CCA18693.1"/>
    </source>
</evidence>
<dbReference type="EMBL" id="FR824100">
    <property type="protein sequence ID" value="CCA18693.1"/>
    <property type="molecule type" value="Genomic_DNA"/>
</dbReference>
<gene>
    <name evidence="1" type="primary">AlNc14C55G4199</name>
    <name evidence="1" type="ORF">ALNC14_048360</name>
</gene>
<reference evidence="1" key="2">
    <citation type="submission" date="2011-02" db="EMBL/GenBank/DDBJ databases">
        <authorList>
            <person name="MacLean D."/>
        </authorList>
    </citation>
    <scope>NUCLEOTIDE SEQUENCE</scope>
</reference>
<protein>
    <submittedName>
        <fullName evidence="1">AlNc14C55G4199 protein</fullName>
    </submittedName>
</protein>
<organism evidence="1">
    <name type="scientific">Albugo laibachii Nc14</name>
    <dbReference type="NCBI Taxonomy" id="890382"/>
    <lineage>
        <taxon>Eukaryota</taxon>
        <taxon>Sar</taxon>
        <taxon>Stramenopiles</taxon>
        <taxon>Oomycota</taxon>
        <taxon>Peronosporomycetes</taxon>
        <taxon>Albuginales</taxon>
        <taxon>Albuginaceae</taxon>
        <taxon>Albugo</taxon>
    </lineage>
</organism>
<accession>F0WC12</accession>
<name>F0WC12_9STRA</name>